<dbReference type="SMART" id="SM00895">
    <property type="entry name" value="FCD"/>
    <property type="match status" value="1"/>
</dbReference>
<dbReference type="Pfam" id="PF07729">
    <property type="entry name" value="FCD"/>
    <property type="match status" value="1"/>
</dbReference>
<dbReference type="Gene3D" id="1.20.120.530">
    <property type="entry name" value="GntR ligand-binding domain-like"/>
    <property type="match status" value="1"/>
</dbReference>
<evidence type="ECO:0000259" key="4">
    <source>
        <dbReference type="PROSITE" id="PS50949"/>
    </source>
</evidence>
<dbReference type="PRINTS" id="PR00035">
    <property type="entry name" value="HTHGNTR"/>
</dbReference>
<dbReference type="Gene3D" id="1.10.10.10">
    <property type="entry name" value="Winged helix-like DNA-binding domain superfamily/Winged helix DNA-binding domain"/>
    <property type="match status" value="1"/>
</dbReference>
<dbReference type="Pfam" id="PF00392">
    <property type="entry name" value="GntR"/>
    <property type="match status" value="1"/>
</dbReference>
<dbReference type="GO" id="GO:0003677">
    <property type="term" value="F:DNA binding"/>
    <property type="evidence" value="ECO:0007669"/>
    <property type="project" value="UniProtKB-KW"/>
</dbReference>
<protein>
    <submittedName>
        <fullName evidence="5">DNA-binding transcriptional regulator, GntR family</fullName>
    </submittedName>
</protein>
<dbReference type="InterPro" id="IPR036390">
    <property type="entry name" value="WH_DNA-bd_sf"/>
</dbReference>
<dbReference type="RefSeq" id="WP_072342751.1">
    <property type="nucleotide sequence ID" value="NZ_FPKU01000002.1"/>
</dbReference>
<dbReference type="EMBL" id="FPKU01000002">
    <property type="protein sequence ID" value="SFZ84831.1"/>
    <property type="molecule type" value="Genomic_DNA"/>
</dbReference>
<feature type="domain" description="HTH gntR-type" evidence="4">
    <location>
        <begin position="3"/>
        <end position="70"/>
    </location>
</feature>
<reference evidence="5 6" key="1">
    <citation type="submission" date="2016-11" db="EMBL/GenBank/DDBJ databases">
        <authorList>
            <person name="Jaros S."/>
            <person name="Januszkiewicz K."/>
            <person name="Wedrychowicz H."/>
        </authorList>
    </citation>
    <scope>NUCLEOTIDE SEQUENCE [LARGE SCALE GENOMIC DNA]</scope>
    <source>
        <strain evidence="5 6">ATCC 23634</strain>
    </source>
</reference>
<evidence type="ECO:0000256" key="3">
    <source>
        <dbReference type="ARBA" id="ARBA00023163"/>
    </source>
</evidence>
<proteinExistence type="predicted"/>
<dbReference type="SMART" id="SM00345">
    <property type="entry name" value="HTH_GNTR"/>
    <property type="match status" value="1"/>
</dbReference>
<dbReference type="GO" id="GO:0003700">
    <property type="term" value="F:DNA-binding transcription factor activity"/>
    <property type="evidence" value="ECO:0007669"/>
    <property type="project" value="InterPro"/>
</dbReference>
<keyword evidence="3" id="KW-0804">Transcription</keyword>
<evidence type="ECO:0000256" key="2">
    <source>
        <dbReference type="ARBA" id="ARBA00023125"/>
    </source>
</evidence>
<dbReference type="SUPFAM" id="SSF46785">
    <property type="entry name" value="Winged helix' DNA-binding domain"/>
    <property type="match status" value="1"/>
</dbReference>
<evidence type="ECO:0000256" key="1">
    <source>
        <dbReference type="ARBA" id="ARBA00023015"/>
    </source>
</evidence>
<keyword evidence="6" id="KW-1185">Reference proteome</keyword>
<dbReference type="CDD" id="cd07377">
    <property type="entry name" value="WHTH_GntR"/>
    <property type="match status" value="1"/>
</dbReference>
<name>A0A1K2HY62_9HYPH</name>
<dbReference type="Proteomes" id="UP000183447">
    <property type="component" value="Unassembled WGS sequence"/>
</dbReference>
<dbReference type="AlphaFoldDB" id="A0A1K2HY62"/>
<dbReference type="PANTHER" id="PTHR43537">
    <property type="entry name" value="TRANSCRIPTIONAL REGULATOR, GNTR FAMILY"/>
    <property type="match status" value="1"/>
</dbReference>
<dbReference type="OrthoDB" id="9789310at2"/>
<dbReference type="InterPro" id="IPR011711">
    <property type="entry name" value="GntR_C"/>
</dbReference>
<accession>A0A1K2HY62</accession>
<dbReference type="InterPro" id="IPR000524">
    <property type="entry name" value="Tscrpt_reg_HTH_GntR"/>
</dbReference>
<dbReference type="InterPro" id="IPR008920">
    <property type="entry name" value="TF_FadR/GntR_C"/>
</dbReference>
<dbReference type="STRING" id="665118.SAMN02983003_2236"/>
<keyword evidence="2 5" id="KW-0238">DNA-binding</keyword>
<evidence type="ECO:0000313" key="6">
    <source>
        <dbReference type="Proteomes" id="UP000183447"/>
    </source>
</evidence>
<dbReference type="InterPro" id="IPR036388">
    <property type="entry name" value="WH-like_DNA-bd_sf"/>
</dbReference>
<dbReference type="PANTHER" id="PTHR43537:SF49">
    <property type="entry name" value="TRANSCRIPTIONAL REGULATORY PROTEIN"/>
    <property type="match status" value="1"/>
</dbReference>
<dbReference type="PROSITE" id="PS50949">
    <property type="entry name" value="HTH_GNTR"/>
    <property type="match status" value="1"/>
</dbReference>
<dbReference type="SUPFAM" id="SSF48008">
    <property type="entry name" value="GntR ligand-binding domain-like"/>
    <property type="match status" value="1"/>
</dbReference>
<sequence length="227" mass="25888">MTKTSRNSLRDQIEGEIIGGQYLPGQRLDELSLAERFGVSRTPVREALMQLASMGLVEIRPRRGAIVAQIGTERLIQMFEVMAEYESMAGRLAARRHTDADRALISERHAACADAVERNDSARYYEENEAFHFAIYAASHNEFLREQATALHRRLKPYRRLRQRFRNRMHISFAEHQQIVDAIFAMDGEKASEVLRNHIIIQGEQFSDFIASLQMDVQARQAGSGPA</sequence>
<evidence type="ECO:0000313" key="5">
    <source>
        <dbReference type="EMBL" id="SFZ84831.1"/>
    </source>
</evidence>
<organism evidence="5 6">
    <name type="scientific">Devosia enhydra</name>
    <dbReference type="NCBI Taxonomy" id="665118"/>
    <lineage>
        <taxon>Bacteria</taxon>
        <taxon>Pseudomonadati</taxon>
        <taxon>Pseudomonadota</taxon>
        <taxon>Alphaproteobacteria</taxon>
        <taxon>Hyphomicrobiales</taxon>
        <taxon>Devosiaceae</taxon>
        <taxon>Devosia</taxon>
    </lineage>
</organism>
<keyword evidence="1" id="KW-0805">Transcription regulation</keyword>
<gene>
    <name evidence="5" type="ORF">SAMN02983003_2236</name>
</gene>